<gene>
    <name evidence="5" type="ORF">OSCT_3029</name>
</gene>
<feature type="signal peptide" evidence="3">
    <location>
        <begin position="1"/>
        <end position="21"/>
    </location>
</feature>
<dbReference type="AlphaFoldDB" id="E1II78"/>
<dbReference type="GO" id="GO:0008237">
    <property type="term" value="F:metallopeptidase activity"/>
    <property type="evidence" value="ECO:0007669"/>
    <property type="project" value="InterPro"/>
</dbReference>
<keyword evidence="5" id="KW-0031">Aminopeptidase</keyword>
<dbReference type="EMBL" id="ADVR01000123">
    <property type="protein sequence ID" value="EFO79106.1"/>
    <property type="molecule type" value="Genomic_DNA"/>
</dbReference>
<dbReference type="Pfam" id="PF01433">
    <property type="entry name" value="Peptidase_M1"/>
    <property type="match status" value="1"/>
</dbReference>
<dbReference type="CDD" id="cd09604">
    <property type="entry name" value="M1_APN_like"/>
    <property type="match status" value="1"/>
</dbReference>
<dbReference type="InterPro" id="IPR027268">
    <property type="entry name" value="Peptidase_M4/M1_CTD_sf"/>
</dbReference>
<evidence type="ECO:0000256" key="2">
    <source>
        <dbReference type="PIRSR" id="PIRSR634015-3"/>
    </source>
</evidence>
<dbReference type="PROSITE" id="PS51257">
    <property type="entry name" value="PROKAR_LIPOPROTEIN"/>
    <property type="match status" value="1"/>
</dbReference>
<comment type="caution">
    <text evidence="5">The sequence shown here is derived from an EMBL/GenBank/DDBJ whole genome shotgun (WGS) entry which is preliminary data.</text>
</comment>
<keyword evidence="2" id="KW-0479">Metal-binding</keyword>
<feature type="active site" description="Proton acceptor" evidence="1">
    <location>
        <position position="365"/>
    </location>
</feature>
<feature type="chain" id="PRO_5003147030" evidence="3">
    <location>
        <begin position="22"/>
        <end position="516"/>
    </location>
</feature>
<feature type="binding site" evidence="2">
    <location>
        <position position="368"/>
    </location>
    <ligand>
        <name>Zn(2+)</name>
        <dbReference type="ChEBI" id="CHEBI:29105"/>
        <note>catalytic</note>
    </ligand>
</feature>
<keyword evidence="2" id="KW-0862">Zinc</keyword>
<reference evidence="5 6" key="1">
    <citation type="journal article" date="2011" name="J. Bacteriol.">
        <title>Draft genome sequence of the anoxygenic filamentous phototrophic bacterium Oscillochloris trichoides subsp. DG-6.</title>
        <authorList>
            <person name="Kuznetsov B.B."/>
            <person name="Ivanovsky R.N."/>
            <person name="Keppen O.I."/>
            <person name="Sukhacheva M.V."/>
            <person name="Bumazhkin B.K."/>
            <person name="Patutina E.O."/>
            <person name="Beletsky A.V."/>
            <person name="Mardanov A.V."/>
            <person name="Baslerov R.V."/>
            <person name="Panteleeva A.N."/>
            <person name="Kolganova T.V."/>
            <person name="Ravin N.V."/>
            <person name="Skryabin K.G."/>
        </authorList>
    </citation>
    <scope>NUCLEOTIDE SEQUENCE [LARGE SCALE GENOMIC DNA]</scope>
    <source>
        <strain evidence="5 6">DG-6</strain>
    </source>
</reference>
<dbReference type="PANTHER" id="PTHR45726">
    <property type="entry name" value="LEUKOTRIENE A-4 HYDROLASE"/>
    <property type="match status" value="1"/>
</dbReference>
<dbReference type="InterPro" id="IPR014782">
    <property type="entry name" value="Peptidase_M1_dom"/>
</dbReference>
<keyword evidence="3" id="KW-0732">Signal</keyword>
<keyword evidence="6" id="KW-1185">Reference proteome</keyword>
<dbReference type="GO" id="GO:0004177">
    <property type="term" value="F:aminopeptidase activity"/>
    <property type="evidence" value="ECO:0007669"/>
    <property type="project" value="UniProtKB-KW"/>
</dbReference>
<comment type="cofactor">
    <cofactor evidence="2">
        <name>Zn(2+)</name>
        <dbReference type="ChEBI" id="CHEBI:29105"/>
    </cofactor>
    <text evidence="2">Binds 1 zinc ion per subunit.</text>
</comment>
<evidence type="ECO:0000259" key="4">
    <source>
        <dbReference type="Pfam" id="PF01433"/>
    </source>
</evidence>
<feature type="active site" description="Proton donor" evidence="1">
    <location>
        <position position="447"/>
    </location>
</feature>
<evidence type="ECO:0000256" key="1">
    <source>
        <dbReference type="PIRSR" id="PIRSR634015-1"/>
    </source>
</evidence>
<evidence type="ECO:0000313" key="6">
    <source>
        <dbReference type="Proteomes" id="UP000054010"/>
    </source>
</evidence>
<feature type="binding site" evidence="2">
    <location>
        <position position="364"/>
    </location>
    <ligand>
        <name>Zn(2+)</name>
        <dbReference type="ChEBI" id="CHEBI:29105"/>
        <note>catalytic</note>
    </ligand>
</feature>
<sequence>MSRTLCSLLLLCSLFLSGCSAPTISAWIPLDRFVAPSASPTPPPKPDLDPAVATQAAALIPDAVGDLEAAEAWDRYQIIAALNPDNLSISGTVTLDLRNRTGVALDRLYFHLYPNHPDFGGRLNVTSATVNGNPVASEVQYSDTLLALKLESPLAPEASAQVILGFRAQTPRAASRKTFGAFNYEAGVWSMANFYPILARYFPDSGWDTRPIVSRGDFTVSSVALYDVTIDAPQGWRLIGSGVSISNTEVNESIQRQRFVSGPQREFYFAALQGLHAAETVVDGTRIVSYFQPGMAEAGQKSLEIAEQSLRAFNNRYGPYPLAELEVIQSALTQFYGMEYPGVVLIEQSLYKRPSDDFEVTIAHEIAHQWWYSQVGNDAQGEAWLDEGLASYAQVIYYEEIGQPDAVEEELQYFRSTFHNARAAGRDAPLDTPASELGGGRYYPLNYAKAPLFFHALRRQIGDAGFTQFLQNYYAAYRYQDVTGEDLLHIAEQTCGCELDTLYHDWVETSTRVGIP</sequence>
<dbReference type="Gene3D" id="2.60.40.1730">
    <property type="entry name" value="tricorn interacting facor f3 domain"/>
    <property type="match status" value="1"/>
</dbReference>
<dbReference type="Proteomes" id="UP000054010">
    <property type="component" value="Unassembled WGS sequence"/>
</dbReference>
<keyword evidence="5" id="KW-0645">Protease</keyword>
<accession>E1II78</accession>
<dbReference type="GO" id="GO:0008270">
    <property type="term" value="F:zinc ion binding"/>
    <property type="evidence" value="ECO:0007669"/>
    <property type="project" value="InterPro"/>
</dbReference>
<evidence type="ECO:0000256" key="3">
    <source>
        <dbReference type="SAM" id="SignalP"/>
    </source>
</evidence>
<dbReference type="PANTHER" id="PTHR45726:SF3">
    <property type="entry name" value="LEUKOTRIENE A-4 HYDROLASE"/>
    <property type="match status" value="1"/>
</dbReference>
<feature type="binding site" evidence="2">
    <location>
        <position position="387"/>
    </location>
    <ligand>
        <name>Zn(2+)</name>
        <dbReference type="ChEBI" id="CHEBI:29105"/>
        <note>catalytic</note>
    </ligand>
</feature>
<evidence type="ECO:0000313" key="5">
    <source>
        <dbReference type="EMBL" id="EFO79106.1"/>
    </source>
</evidence>
<keyword evidence="5" id="KW-0378">Hydrolase</keyword>
<dbReference type="STRING" id="765420.OSCT_3029"/>
<proteinExistence type="predicted"/>
<dbReference type="SUPFAM" id="SSF55486">
    <property type="entry name" value="Metalloproteases ('zincins'), catalytic domain"/>
    <property type="match status" value="1"/>
</dbReference>
<name>E1II78_9CHLR</name>
<dbReference type="Gene3D" id="1.10.390.10">
    <property type="entry name" value="Neutral Protease Domain 2"/>
    <property type="match status" value="1"/>
</dbReference>
<dbReference type="HOGENOM" id="CLU_015077_1_0_0"/>
<dbReference type="eggNOG" id="COG0308">
    <property type="taxonomic scope" value="Bacteria"/>
</dbReference>
<dbReference type="InterPro" id="IPR034015">
    <property type="entry name" value="M1_LTA4H"/>
</dbReference>
<dbReference type="OrthoDB" id="9814383at2"/>
<protein>
    <submittedName>
        <fullName evidence="5">Peptidase M1 membrane alanine aminopeptidase</fullName>
    </submittedName>
</protein>
<dbReference type="InterPro" id="IPR042097">
    <property type="entry name" value="Aminopeptidase_N-like_N_sf"/>
</dbReference>
<feature type="domain" description="Peptidase M1 membrane alanine aminopeptidase" evidence="4">
    <location>
        <begin position="302"/>
        <end position="506"/>
    </location>
</feature>
<organism evidence="5 6">
    <name type="scientific">Oscillochloris trichoides DG-6</name>
    <dbReference type="NCBI Taxonomy" id="765420"/>
    <lineage>
        <taxon>Bacteria</taxon>
        <taxon>Bacillati</taxon>
        <taxon>Chloroflexota</taxon>
        <taxon>Chloroflexia</taxon>
        <taxon>Chloroflexales</taxon>
        <taxon>Chloroflexineae</taxon>
        <taxon>Oscillochloridaceae</taxon>
        <taxon>Oscillochloris</taxon>
    </lineage>
</organism>